<name>A0A0M6WSD2_9FIRM</name>
<dbReference type="Proteomes" id="UP000049828">
    <property type="component" value="Unassembled WGS sequence"/>
</dbReference>
<reference evidence="4" key="1">
    <citation type="submission" date="2015-05" db="EMBL/GenBank/DDBJ databases">
        <authorList>
            <consortium name="Pathogen Informatics"/>
        </authorList>
    </citation>
    <scope>NUCLEOTIDE SEQUENCE [LARGE SCALE GENOMIC DNA]</scope>
    <source>
        <strain evidence="4">L1-83</strain>
    </source>
</reference>
<proteinExistence type="predicted"/>
<dbReference type="CDD" id="cd00093">
    <property type="entry name" value="HTH_XRE"/>
    <property type="match status" value="1"/>
</dbReference>
<dbReference type="SMART" id="SM00530">
    <property type="entry name" value="HTH_XRE"/>
    <property type="match status" value="1"/>
</dbReference>
<dbReference type="GO" id="GO:0003677">
    <property type="term" value="F:DNA binding"/>
    <property type="evidence" value="ECO:0007669"/>
    <property type="project" value="UniProtKB-KW"/>
</dbReference>
<evidence type="ECO:0000256" key="1">
    <source>
        <dbReference type="ARBA" id="ARBA00023125"/>
    </source>
</evidence>
<sequence length="113" mass="13110">MDFYQLGKKIRSLRLTNHLSQAELAESIDVSTNYIGQIERGDRKPSLETLVSLCEVLHTSLDYILSDSRSSSDDYIMFNIESELKKLSTDEKQYFFQMITSYQDLKKGTKKEL</sequence>
<dbReference type="RefSeq" id="WP_055039966.1">
    <property type="nucleotide sequence ID" value="NZ_CVRS01000082.1"/>
</dbReference>
<dbReference type="EMBL" id="CVRS01000082">
    <property type="protein sequence ID" value="CRL40551.1"/>
    <property type="molecule type" value="Genomic_DNA"/>
</dbReference>
<dbReference type="Gene3D" id="1.10.260.40">
    <property type="entry name" value="lambda repressor-like DNA-binding domains"/>
    <property type="match status" value="1"/>
</dbReference>
<dbReference type="Pfam" id="PF01381">
    <property type="entry name" value="HTH_3"/>
    <property type="match status" value="1"/>
</dbReference>
<keyword evidence="4" id="KW-1185">Reference proteome</keyword>
<protein>
    <submittedName>
        <fullName evidence="3">XRE family transcriptional regulator</fullName>
    </submittedName>
</protein>
<keyword evidence="1" id="KW-0238">DNA-binding</keyword>
<dbReference type="InterPro" id="IPR010982">
    <property type="entry name" value="Lambda_DNA-bd_dom_sf"/>
</dbReference>
<feature type="domain" description="HTH cro/C1-type" evidence="2">
    <location>
        <begin position="10"/>
        <end position="64"/>
    </location>
</feature>
<dbReference type="PANTHER" id="PTHR46558:SF4">
    <property type="entry name" value="DNA-BIDING PHAGE PROTEIN"/>
    <property type="match status" value="1"/>
</dbReference>
<organism evidence="3 4">
    <name type="scientific">Roseburia inulinivorans</name>
    <dbReference type="NCBI Taxonomy" id="360807"/>
    <lineage>
        <taxon>Bacteria</taxon>
        <taxon>Bacillati</taxon>
        <taxon>Bacillota</taxon>
        <taxon>Clostridia</taxon>
        <taxon>Lachnospirales</taxon>
        <taxon>Lachnospiraceae</taxon>
        <taxon>Roseburia</taxon>
    </lineage>
</organism>
<dbReference type="AlphaFoldDB" id="A0A0M6WSD2"/>
<dbReference type="PROSITE" id="PS50943">
    <property type="entry name" value="HTH_CROC1"/>
    <property type="match status" value="1"/>
</dbReference>
<accession>A0A0M6WSD2</accession>
<gene>
    <name evidence="3" type="ORF">RIL183_26571</name>
</gene>
<dbReference type="PANTHER" id="PTHR46558">
    <property type="entry name" value="TRACRIPTIONAL REGULATORY PROTEIN-RELATED-RELATED"/>
    <property type="match status" value="1"/>
</dbReference>
<evidence type="ECO:0000313" key="4">
    <source>
        <dbReference type="Proteomes" id="UP000049828"/>
    </source>
</evidence>
<evidence type="ECO:0000259" key="2">
    <source>
        <dbReference type="PROSITE" id="PS50943"/>
    </source>
</evidence>
<dbReference type="SUPFAM" id="SSF47413">
    <property type="entry name" value="lambda repressor-like DNA-binding domains"/>
    <property type="match status" value="1"/>
</dbReference>
<evidence type="ECO:0000313" key="3">
    <source>
        <dbReference type="EMBL" id="CRL40551.1"/>
    </source>
</evidence>
<dbReference type="InterPro" id="IPR001387">
    <property type="entry name" value="Cro/C1-type_HTH"/>
</dbReference>